<organism evidence="1 2">
    <name type="scientific">Macrosiphum euphorbiae</name>
    <name type="common">potato aphid</name>
    <dbReference type="NCBI Taxonomy" id="13131"/>
    <lineage>
        <taxon>Eukaryota</taxon>
        <taxon>Metazoa</taxon>
        <taxon>Ecdysozoa</taxon>
        <taxon>Arthropoda</taxon>
        <taxon>Hexapoda</taxon>
        <taxon>Insecta</taxon>
        <taxon>Pterygota</taxon>
        <taxon>Neoptera</taxon>
        <taxon>Paraneoptera</taxon>
        <taxon>Hemiptera</taxon>
        <taxon>Sternorrhyncha</taxon>
        <taxon>Aphidomorpha</taxon>
        <taxon>Aphidoidea</taxon>
        <taxon>Aphididae</taxon>
        <taxon>Macrosiphini</taxon>
        <taxon>Macrosiphum</taxon>
    </lineage>
</organism>
<proteinExistence type="predicted"/>
<dbReference type="AlphaFoldDB" id="A0AAV0YA77"/>
<dbReference type="Proteomes" id="UP001160148">
    <property type="component" value="Unassembled WGS sequence"/>
</dbReference>
<evidence type="ECO:0000313" key="1">
    <source>
        <dbReference type="EMBL" id="CAI6376371.1"/>
    </source>
</evidence>
<accession>A0AAV0YA77</accession>
<sequence length="86" mass="10103">MIPTKIKKEFLKCTKKLEDDPQTSRLKLWEVESKQKVEEKLPPGHNNKWMVWRTLNHLRTGVGRSRENLKKWGISNGNEDTSCIRG</sequence>
<reference evidence="1 2" key="1">
    <citation type="submission" date="2023-01" db="EMBL/GenBank/DDBJ databases">
        <authorList>
            <person name="Whitehead M."/>
        </authorList>
    </citation>
    <scope>NUCLEOTIDE SEQUENCE [LARGE SCALE GENOMIC DNA]</scope>
</reference>
<evidence type="ECO:0000313" key="2">
    <source>
        <dbReference type="Proteomes" id="UP001160148"/>
    </source>
</evidence>
<name>A0AAV0YA77_9HEMI</name>
<keyword evidence="2" id="KW-1185">Reference proteome</keyword>
<gene>
    <name evidence="1" type="ORF">MEUPH1_LOCUS29745</name>
</gene>
<comment type="caution">
    <text evidence="1">The sequence shown here is derived from an EMBL/GenBank/DDBJ whole genome shotgun (WGS) entry which is preliminary data.</text>
</comment>
<protein>
    <submittedName>
        <fullName evidence="1">Uncharacterized protein</fullName>
    </submittedName>
</protein>
<dbReference type="EMBL" id="CARXXK010001473">
    <property type="protein sequence ID" value="CAI6376371.1"/>
    <property type="molecule type" value="Genomic_DNA"/>
</dbReference>